<feature type="domain" description="F-box associated beta-propeller type 3" evidence="2">
    <location>
        <begin position="250"/>
        <end position="488"/>
    </location>
</feature>
<dbReference type="SUPFAM" id="SSF81383">
    <property type="entry name" value="F-box domain"/>
    <property type="match status" value="1"/>
</dbReference>
<dbReference type="Proteomes" id="UP000326939">
    <property type="component" value="Chromosome 13"/>
</dbReference>
<dbReference type="EMBL" id="VDCV01000013">
    <property type="protein sequence ID" value="KAB5529888.1"/>
    <property type="molecule type" value="Genomic_DNA"/>
</dbReference>
<dbReference type="Pfam" id="PF08268">
    <property type="entry name" value="FBA_3"/>
    <property type="match status" value="1"/>
</dbReference>
<feature type="domain" description="F-box" evidence="1">
    <location>
        <begin position="133"/>
        <end position="166"/>
    </location>
</feature>
<evidence type="ECO:0000259" key="1">
    <source>
        <dbReference type="Pfam" id="PF00646"/>
    </source>
</evidence>
<proteinExistence type="predicted"/>
<comment type="caution">
    <text evidence="3">The sequence shown here is derived from an EMBL/GenBank/DDBJ whole genome shotgun (WGS) entry which is preliminary data.</text>
</comment>
<dbReference type="NCBIfam" id="TIGR01640">
    <property type="entry name" value="F_box_assoc_1"/>
    <property type="match status" value="1"/>
</dbReference>
<accession>A0A5N5KHZ1</accession>
<dbReference type="InterPro" id="IPR050796">
    <property type="entry name" value="SCF_F-box_component"/>
</dbReference>
<dbReference type="PANTHER" id="PTHR31672:SF11">
    <property type="entry name" value="F-BOX PROTEIN CPR1-LIKE ISOFORM X2"/>
    <property type="match status" value="1"/>
</dbReference>
<name>A0A5N5KHZ1_9ROSI</name>
<dbReference type="InterPro" id="IPR036047">
    <property type="entry name" value="F-box-like_dom_sf"/>
</dbReference>
<evidence type="ECO:0000259" key="2">
    <source>
        <dbReference type="Pfam" id="PF08268"/>
    </source>
</evidence>
<dbReference type="PANTHER" id="PTHR31672">
    <property type="entry name" value="BNACNNG10540D PROTEIN"/>
    <property type="match status" value="1"/>
</dbReference>
<organism evidence="3 4">
    <name type="scientific">Salix brachista</name>
    <dbReference type="NCBI Taxonomy" id="2182728"/>
    <lineage>
        <taxon>Eukaryota</taxon>
        <taxon>Viridiplantae</taxon>
        <taxon>Streptophyta</taxon>
        <taxon>Embryophyta</taxon>
        <taxon>Tracheophyta</taxon>
        <taxon>Spermatophyta</taxon>
        <taxon>Magnoliopsida</taxon>
        <taxon>eudicotyledons</taxon>
        <taxon>Gunneridae</taxon>
        <taxon>Pentapetalae</taxon>
        <taxon>rosids</taxon>
        <taxon>fabids</taxon>
        <taxon>Malpighiales</taxon>
        <taxon>Salicaceae</taxon>
        <taxon>Saliceae</taxon>
        <taxon>Salix</taxon>
    </lineage>
</organism>
<evidence type="ECO:0000313" key="3">
    <source>
        <dbReference type="EMBL" id="KAB5529888.1"/>
    </source>
</evidence>
<dbReference type="Pfam" id="PF00646">
    <property type="entry name" value="F-box"/>
    <property type="match status" value="1"/>
</dbReference>
<dbReference type="InterPro" id="IPR013187">
    <property type="entry name" value="F-box-assoc_dom_typ3"/>
</dbReference>
<sequence>MGGCLPVEKWRGESLERVKKQGRPQALFTALISVGLLRWLQNITLLCHETFLPAERRVKVNEETESLLNGLPTQPPYSHNQCLIEYQEGRIAKPAGNRNMGLLKSVEGRALSKKMEDDQKKQPAGPAPYFHKDCMSNILLWLPLESLPSSRFVCKPWYNIINSRTFIESHFCRSESVLIFLKSISRGRSYPYSTPYPFPMTSIPEEEGNTFSVEVALLQSNLKTVPIFGPHIAGSSSKFFIQFMEFKDRKIKVGKYNVSCLGNIRATCNGLILLDNHVKKGLIVMNPVTRKLIALPLGTLCDYLKESYGFALNHVTGDYKLVHLFRDEFEYVTCETLDLATRSWRAVNGPSFGLFNWFGHAPVSAIGALHWIPQLDNSDFIVSMEVENERFHRIPLPQSCTTHDRVMEMGGLLCFVTHEDFNIDIWNLKSVHEGIWTKQYSITKGSLIDMVPLFSLRISGDVIFRRKEDGSFHAYDFKSEVMREFEMDKECNESLGSYLPHVNSLHSWTPSHYVSD</sequence>
<protein>
    <submittedName>
        <fullName evidence="3">Uncharacterized protein</fullName>
    </submittedName>
</protein>
<dbReference type="AlphaFoldDB" id="A0A5N5KHZ1"/>
<dbReference type="InterPro" id="IPR017451">
    <property type="entry name" value="F-box-assoc_interact_dom"/>
</dbReference>
<evidence type="ECO:0000313" key="4">
    <source>
        <dbReference type="Proteomes" id="UP000326939"/>
    </source>
</evidence>
<reference evidence="4" key="1">
    <citation type="journal article" date="2019" name="Gigascience">
        <title>De novo genome assembly of the endangered Acer yangbiense, a plant species with extremely small populations endemic to Yunnan Province, China.</title>
        <authorList>
            <person name="Yang J."/>
            <person name="Wariss H.M."/>
            <person name="Tao L."/>
            <person name="Zhang R."/>
            <person name="Yun Q."/>
            <person name="Hollingsworth P."/>
            <person name="Dao Z."/>
            <person name="Luo G."/>
            <person name="Guo H."/>
            <person name="Ma Y."/>
            <person name="Sun W."/>
        </authorList>
    </citation>
    <scope>NUCLEOTIDE SEQUENCE [LARGE SCALE GENOMIC DNA]</scope>
    <source>
        <strain evidence="4">cv. br00</strain>
    </source>
</reference>
<dbReference type="InterPro" id="IPR001810">
    <property type="entry name" value="F-box_dom"/>
</dbReference>
<keyword evidence="4" id="KW-1185">Reference proteome</keyword>
<gene>
    <name evidence="3" type="ORF">DKX38_019969</name>
</gene>